<dbReference type="EMBL" id="CACTIH010007298">
    <property type="protein sequence ID" value="CAA3008485.1"/>
    <property type="molecule type" value="Genomic_DNA"/>
</dbReference>
<protein>
    <submittedName>
        <fullName evidence="6">Pectinesterase inhibitor-like</fullName>
    </submittedName>
</protein>
<evidence type="ECO:0000256" key="1">
    <source>
        <dbReference type="ARBA" id="ARBA00022729"/>
    </source>
</evidence>
<comment type="caution">
    <text evidence="6">The sequence shown here is derived from an EMBL/GenBank/DDBJ whole genome shotgun (WGS) entry which is preliminary data.</text>
</comment>
<dbReference type="Pfam" id="PF04043">
    <property type="entry name" value="PMEI"/>
    <property type="match status" value="1"/>
</dbReference>
<comment type="similarity">
    <text evidence="3">Belongs to the PMEI family.</text>
</comment>
<keyword evidence="2" id="KW-1015">Disulfide bond</keyword>
<organism evidence="6 7">
    <name type="scientific">Olea europaea subsp. europaea</name>
    <dbReference type="NCBI Taxonomy" id="158383"/>
    <lineage>
        <taxon>Eukaryota</taxon>
        <taxon>Viridiplantae</taxon>
        <taxon>Streptophyta</taxon>
        <taxon>Embryophyta</taxon>
        <taxon>Tracheophyta</taxon>
        <taxon>Spermatophyta</taxon>
        <taxon>Magnoliopsida</taxon>
        <taxon>eudicotyledons</taxon>
        <taxon>Gunneridae</taxon>
        <taxon>Pentapetalae</taxon>
        <taxon>asterids</taxon>
        <taxon>lamiids</taxon>
        <taxon>Lamiales</taxon>
        <taxon>Oleaceae</taxon>
        <taxon>Oleeae</taxon>
        <taxon>Olea</taxon>
    </lineage>
</organism>
<dbReference type="SMART" id="SM00856">
    <property type="entry name" value="PMEI"/>
    <property type="match status" value="1"/>
</dbReference>
<dbReference type="InterPro" id="IPR052421">
    <property type="entry name" value="PCW_Enzyme_Inhibitor"/>
</dbReference>
<dbReference type="SUPFAM" id="SSF101148">
    <property type="entry name" value="Plant invertase/pectin methylesterase inhibitor"/>
    <property type="match status" value="1"/>
</dbReference>
<dbReference type="NCBIfam" id="TIGR01614">
    <property type="entry name" value="PME_inhib"/>
    <property type="match status" value="1"/>
</dbReference>
<dbReference type="InterPro" id="IPR006501">
    <property type="entry name" value="Pectinesterase_inhib_dom"/>
</dbReference>
<evidence type="ECO:0000259" key="5">
    <source>
        <dbReference type="SMART" id="SM00856"/>
    </source>
</evidence>
<accession>A0A8S0TR41</accession>
<dbReference type="OrthoDB" id="764172at2759"/>
<keyword evidence="7" id="KW-1185">Reference proteome</keyword>
<feature type="chain" id="PRO_5035718673" evidence="4">
    <location>
        <begin position="29"/>
        <end position="183"/>
    </location>
</feature>
<dbReference type="InterPro" id="IPR034086">
    <property type="entry name" value="PMEI_plant"/>
</dbReference>
<evidence type="ECO:0000313" key="6">
    <source>
        <dbReference type="EMBL" id="CAA3008485.1"/>
    </source>
</evidence>
<dbReference type="PANTHER" id="PTHR36710:SF8">
    <property type="entry name" value="PECTINESTERASE INHIBITOR-LIKE"/>
    <property type="match status" value="1"/>
</dbReference>
<gene>
    <name evidence="6" type="ORF">OLEA9_A070030</name>
</gene>
<dbReference type="PANTHER" id="PTHR36710">
    <property type="entry name" value="PECTINESTERASE INHIBITOR-LIKE"/>
    <property type="match status" value="1"/>
</dbReference>
<dbReference type="InterPro" id="IPR035513">
    <property type="entry name" value="Invertase/methylesterase_inhib"/>
</dbReference>
<dbReference type="AlphaFoldDB" id="A0A8S0TR41"/>
<dbReference type="CDD" id="cd15797">
    <property type="entry name" value="PMEI"/>
    <property type="match status" value="1"/>
</dbReference>
<name>A0A8S0TR41_OLEEU</name>
<feature type="domain" description="Pectinesterase inhibitor" evidence="5">
    <location>
        <begin position="31"/>
        <end position="176"/>
    </location>
</feature>
<dbReference type="Proteomes" id="UP000594638">
    <property type="component" value="Unassembled WGS sequence"/>
</dbReference>
<evidence type="ECO:0000256" key="3">
    <source>
        <dbReference type="ARBA" id="ARBA00038471"/>
    </source>
</evidence>
<evidence type="ECO:0000256" key="4">
    <source>
        <dbReference type="SAM" id="SignalP"/>
    </source>
</evidence>
<dbReference type="Gramene" id="OE9A070030T1">
    <property type="protein sequence ID" value="OE9A070030C1"/>
    <property type="gene ID" value="OE9A070030"/>
</dbReference>
<proteinExistence type="inferred from homology"/>
<evidence type="ECO:0000256" key="2">
    <source>
        <dbReference type="ARBA" id="ARBA00023157"/>
    </source>
</evidence>
<keyword evidence="1 4" id="KW-0732">Signal</keyword>
<dbReference type="Gene3D" id="1.20.140.40">
    <property type="entry name" value="Invertase/pectin methylesterase inhibitor family protein"/>
    <property type="match status" value="1"/>
</dbReference>
<feature type="signal peptide" evidence="4">
    <location>
        <begin position="1"/>
        <end position="28"/>
    </location>
</feature>
<dbReference type="GO" id="GO:0046910">
    <property type="term" value="F:pectinesterase inhibitor activity"/>
    <property type="evidence" value="ECO:0007669"/>
    <property type="project" value="InterPro"/>
</dbReference>
<sequence>MASVLDNFSSVLISKVLIFLLVVPSLMCHSLEEKDLQHICSKTYNRTECLNQFKSDPRSLNTDIKGLTGVAVDLALNKSNAVHSQYNQLYTDTKNSELQEKYIACSKNYNDAIRDLQVAKKYLDINRYRFITIEINDALQEVMSCRTVLKEEPIDPANMDYQNKEFKLLCYMVKVTSHYLIQK</sequence>
<reference evidence="6 7" key="1">
    <citation type="submission" date="2019-12" db="EMBL/GenBank/DDBJ databases">
        <authorList>
            <person name="Alioto T."/>
            <person name="Alioto T."/>
            <person name="Gomez Garrido J."/>
        </authorList>
    </citation>
    <scope>NUCLEOTIDE SEQUENCE [LARGE SCALE GENOMIC DNA]</scope>
</reference>
<evidence type="ECO:0000313" key="7">
    <source>
        <dbReference type="Proteomes" id="UP000594638"/>
    </source>
</evidence>